<comment type="caution">
    <text evidence="1">The sequence shown here is derived from an EMBL/GenBank/DDBJ whole genome shotgun (WGS) entry which is preliminary data.</text>
</comment>
<evidence type="ECO:0000313" key="2">
    <source>
        <dbReference type="Proteomes" id="UP000005446"/>
    </source>
</evidence>
<evidence type="ECO:0000313" key="1">
    <source>
        <dbReference type="EMBL" id="EHL03258.1"/>
    </source>
</evidence>
<organism evidence="1 2">
    <name type="scientific">Glarea lozoyensis (strain ATCC 74030 / MF5533)</name>
    <dbReference type="NCBI Taxonomy" id="1104152"/>
    <lineage>
        <taxon>Eukaryota</taxon>
        <taxon>Fungi</taxon>
        <taxon>Dikarya</taxon>
        <taxon>Ascomycota</taxon>
        <taxon>Pezizomycotina</taxon>
        <taxon>Leotiomycetes</taxon>
        <taxon>Helotiales</taxon>
        <taxon>Helotiaceae</taxon>
        <taxon>Glarea</taxon>
    </lineage>
</organism>
<reference evidence="1 2" key="1">
    <citation type="journal article" date="2012" name="Eukaryot. Cell">
        <title>Genome sequence of the fungus Glarea lozoyensis: the first genome sequence of a species from the Helotiaceae family.</title>
        <authorList>
            <person name="Youssar L."/>
            <person name="Gruening B.A."/>
            <person name="Erxleben A."/>
            <person name="Guenther S."/>
            <person name="Huettel W."/>
        </authorList>
    </citation>
    <scope>NUCLEOTIDE SEQUENCE [LARGE SCALE GENOMIC DNA]</scope>
    <source>
        <strain evidence="2">ATCC 74030 / MF5533</strain>
    </source>
</reference>
<protein>
    <submittedName>
        <fullName evidence="1">Uncharacterized protein</fullName>
    </submittedName>
</protein>
<dbReference type="InParanoid" id="H0EDL8"/>
<dbReference type="AlphaFoldDB" id="H0EDL8"/>
<dbReference type="Proteomes" id="UP000005446">
    <property type="component" value="Unassembled WGS sequence"/>
</dbReference>
<name>H0EDL8_GLAL7</name>
<dbReference type="HOGENOM" id="CLU_2996664_0_0_1"/>
<sequence length="57" mass="6518">MTISSLKFTTAHEKVADMDLPRKSKIPARLSGPAMTRIIDNQESIFPHDIEMEYIIE</sequence>
<gene>
    <name evidence="1" type="ORF">M7I_0473</name>
</gene>
<proteinExistence type="predicted"/>
<dbReference type="EMBL" id="AGUE01000010">
    <property type="protein sequence ID" value="EHL03258.1"/>
    <property type="molecule type" value="Genomic_DNA"/>
</dbReference>
<accession>H0EDL8</accession>
<keyword evidence="2" id="KW-1185">Reference proteome</keyword>